<evidence type="ECO:0000256" key="9">
    <source>
        <dbReference type="HAMAP-Rule" id="MF_00021"/>
    </source>
</evidence>
<evidence type="ECO:0000256" key="1">
    <source>
        <dbReference type="ARBA" id="ARBA00004496"/>
    </source>
</evidence>
<evidence type="ECO:0000256" key="3">
    <source>
        <dbReference type="ARBA" id="ARBA00022555"/>
    </source>
</evidence>
<dbReference type="SUPFAM" id="SSF143437">
    <property type="entry name" value="THUMP domain-like"/>
    <property type="match status" value="1"/>
</dbReference>
<dbReference type="InterPro" id="IPR049961">
    <property type="entry name" value="ThiI_N"/>
</dbReference>
<dbReference type="SUPFAM" id="SSF52402">
    <property type="entry name" value="Adenine nucleotide alpha hydrolases-like"/>
    <property type="match status" value="1"/>
</dbReference>
<dbReference type="CDD" id="cd01712">
    <property type="entry name" value="PPase_ThiI"/>
    <property type="match status" value="1"/>
</dbReference>
<keyword evidence="5 9" id="KW-0547">Nucleotide-binding</keyword>
<evidence type="ECO:0000259" key="10">
    <source>
        <dbReference type="PROSITE" id="PS51165"/>
    </source>
</evidence>
<keyword evidence="7 9" id="KW-0694">RNA-binding</keyword>
<feature type="binding site" evidence="9">
    <location>
        <position position="273"/>
    </location>
    <ligand>
        <name>ATP</name>
        <dbReference type="ChEBI" id="CHEBI:30616"/>
    </ligand>
</feature>
<dbReference type="CDD" id="cd00158">
    <property type="entry name" value="RHOD"/>
    <property type="match status" value="1"/>
</dbReference>
<comment type="pathway">
    <text evidence="9">Cofactor biosynthesis; thiamine diphosphate biosynthesis.</text>
</comment>
<protein>
    <recommendedName>
        <fullName evidence="9">Probable tRNA sulfurtransferase</fullName>
        <ecNumber evidence="9">2.8.1.4</ecNumber>
    </recommendedName>
    <alternativeName>
        <fullName evidence="9">Sulfur carrier protein ThiS sulfurtransferase</fullName>
    </alternativeName>
    <alternativeName>
        <fullName evidence="9">Thiamine biosynthesis protein ThiI</fullName>
    </alternativeName>
    <alternativeName>
        <fullName evidence="9">tRNA 4-thiouridine synthase</fullName>
    </alternativeName>
</protein>
<dbReference type="HAMAP" id="MF_00021">
    <property type="entry name" value="ThiI"/>
    <property type="match status" value="1"/>
</dbReference>
<dbReference type="NCBIfam" id="TIGR04271">
    <property type="entry name" value="ThiI_C_thiazole"/>
    <property type="match status" value="1"/>
</dbReference>
<comment type="caution">
    <text evidence="11">The sequence shown here is derived from an EMBL/GenBank/DDBJ whole genome shotgun (WGS) entry which is preliminary data.</text>
</comment>
<dbReference type="GO" id="GO:0140741">
    <property type="term" value="F:tRNA-uracil-4 sulfurtransferase activity"/>
    <property type="evidence" value="ECO:0007669"/>
    <property type="project" value="UniProtKB-EC"/>
</dbReference>
<keyword evidence="2 9" id="KW-0963">Cytoplasm</keyword>
<evidence type="ECO:0000313" key="11">
    <source>
        <dbReference type="EMBL" id="MFC3154558.1"/>
    </source>
</evidence>
<feature type="binding site" evidence="9">
    <location>
        <position position="295"/>
    </location>
    <ligand>
        <name>ATP</name>
        <dbReference type="ChEBI" id="CHEBI:30616"/>
    </ligand>
</feature>
<dbReference type="PROSITE" id="PS51165">
    <property type="entry name" value="THUMP"/>
    <property type="match status" value="1"/>
</dbReference>
<dbReference type="InterPro" id="IPR054173">
    <property type="entry name" value="ThiI_fer"/>
</dbReference>
<dbReference type="SMART" id="SM00981">
    <property type="entry name" value="THUMP"/>
    <property type="match status" value="1"/>
</dbReference>
<dbReference type="PANTHER" id="PTHR43209">
    <property type="entry name" value="TRNA SULFURTRANSFERASE"/>
    <property type="match status" value="1"/>
</dbReference>
<organism evidence="11 12">
    <name type="scientific">Gilvimarinus japonicus</name>
    <dbReference type="NCBI Taxonomy" id="1796469"/>
    <lineage>
        <taxon>Bacteria</taxon>
        <taxon>Pseudomonadati</taxon>
        <taxon>Pseudomonadota</taxon>
        <taxon>Gammaproteobacteria</taxon>
        <taxon>Cellvibrionales</taxon>
        <taxon>Cellvibrionaceae</taxon>
        <taxon>Gilvimarinus</taxon>
    </lineage>
</organism>
<name>A0ABV7HPC0_9GAMM</name>
<dbReference type="Gene3D" id="3.30.2130.30">
    <property type="match status" value="1"/>
</dbReference>
<dbReference type="NCBIfam" id="TIGR00342">
    <property type="entry name" value="tRNA uracil 4-sulfurtransferase ThiI"/>
    <property type="match status" value="1"/>
</dbReference>
<keyword evidence="4 9" id="KW-0808">Transferase</keyword>
<evidence type="ECO:0000256" key="5">
    <source>
        <dbReference type="ARBA" id="ARBA00022741"/>
    </source>
</evidence>
<dbReference type="InterPro" id="IPR026340">
    <property type="entry name" value="THII_Thiazole_biosynth_dom"/>
</dbReference>
<dbReference type="EC" id="2.8.1.4" evidence="9"/>
<dbReference type="Pfam" id="PF02568">
    <property type="entry name" value="ThiI"/>
    <property type="match status" value="1"/>
</dbReference>
<gene>
    <name evidence="9 11" type="primary">thiI</name>
    <name evidence="11" type="ORF">ACFOEB_05030</name>
</gene>
<dbReference type="CDD" id="cd11716">
    <property type="entry name" value="THUMP_ThiI"/>
    <property type="match status" value="1"/>
</dbReference>
<evidence type="ECO:0000256" key="7">
    <source>
        <dbReference type="ARBA" id="ARBA00022884"/>
    </source>
</evidence>
<feature type="binding site" evidence="9">
    <location>
        <begin position="191"/>
        <end position="192"/>
    </location>
    <ligand>
        <name>ATP</name>
        <dbReference type="ChEBI" id="CHEBI:30616"/>
    </ligand>
</feature>
<dbReference type="Gene3D" id="3.40.250.10">
    <property type="entry name" value="Rhodanese-like domain"/>
    <property type="match status" value="1"/>
</dbReference>
<dbReference type="Pfam" id="PF02926">
    <property type="entry name" value="THUMP"/>
    <property type="match status" value="1"/>
</dbReference>
<keyword evidence="3 9" id="KW-0820">tRNA-binding</keyword>
<comment type="caution">
    <text evidence="9">Lacks conserved residue(s) required for the propagation of feature annotation.</text>
</comment>
<comment type="similarity">
    <text evidence="9">Belongs to the ThiI family.</text>
</comment>
<evidence type="ECO:0000256" key="4">
    <source>
        <dbReference type="ARBA" id="ARBA00022679"/>
    </source>
</evidence>
<dbReference type="InterPro" id="IPR020536">
    <property type="entry name" value="ThiI_AANH"/>
</dbReference>
<keyword evidence="12" id="KW-1185">Reference proteome</keyword>
<reference evidence="12" key="1">
    <citation type="journal article" date="2019" name="Int. J. Syst. Evol. Microbiol.">
        <title>The Global Catalogue of Microorganisms (GCM) 10K type strain sequencing project: providing services to taxonomists for standard genome sequencing and annotation.</title>
        <authorList>
            <consortium name="The Broad Institute Genomics Platform"/>
            <consortium name="The Broad Institute Genome Sequencing Center for Infectious Disease"/>
            <person name="Wu L."/>
            <person name="Ma J."/>
        </authorList>
    </citation>
    <scope>NUCLEOTIDE SEQUENCE [LARGE SCALE GENOMIC DNA]</scope>
    <source>
        <strain evidence="12">KCTC 52141</strain>
    </source>
</reference>
<feature type="domain" description="THUMP" evidence="10">
    <location>
        <begin position="69"/>
        <end position="173"/>
    </location>
</feature>
<keyword evidence="6 9" id="KW-0067">ATP-binding</keyword>
<proteinExistence type="inferred from homology"/>
<dbReference type="InterPro" id="IPR004114">
    <property type="entry name" value="THUMP_dom"/>
</dbReference>
<comment type="catalytic activity">
    <reaction evidence="9">
        <text>[ThiS sulfur-carrier protein]-C-terminal Gly-Gly-AMP + S-sulfanyl-L-cysteinyl-[cysteine desulfurase] + AH2 = [ThiS sulfur-carrier protein]-C-terminal-Gly-aminoethanethioate + L-cysteinyl-[cysteine desulfurase] + A + AMP + 2 H(+)</text>
        <dbReference type="Rhea" id="RHEA:43340"/>
        <dbReference type="Rhea" id="RHEA-COMP:12157"/>
        <dbReference type="Rhea" id="RHEA-COMP:12158"/>
        <dbReference type="Rhea" id="RHEA-COMP:12910"/>
        <dbReference type="Rhea" id="RHEA-COMP:19908"/>
        <dbReference type="ChEBI" id="CHEBI:13193"/>
        <dbReference type="ChEBI" id="CHEBI:15378"/>
        <dbReference type="ChEBI" id="CHEBI:17499"/>
        <dbReference type="ChEBI" id="CHEBI:29950"/>
        <dbReference type="ChEBI" id="CHEBI:61963"/>
        <dbReference type="ChEBI" id="CHEBI:90618"/>
        <dbReference type="ChEBI" id="CHEBI:232372"/>
        <dbReference type="ChEBI" id="CHEBI:456215"/>
    </reaction>
</comment>
<comment type="subcellular location">
    <subcellularLocation>
        <location evidence="1 9">Cytoplasm</location>
    </subcellularLocation>
</comment>
<sequence length="493" mass="54738">MHFIVKVFPEIIIKSPPVRKRFIRQLRDNLRTLLAGIDRDIKVQRDWEKIEITADDSGLDDAARLQREAQVAEVLGRTPGIGNYLHVVEYPLGDLHDIYEKTLENWGDSLAGRTFCVRVKRSGNHDFTSTDVERYVGGGLAQHTENAGVALKKPDITVRLEVKQERLFVVARQCRGLGGYPLGSQESVLSLISGGFDSTVSTYLTMKRGIRTHFCFFNLGGRQHEIGVKEVAYYLWQKYGASHPVKFVTIPFEGVVSEILQHVDNSYMGVVLKRMMMRAASAVAESAKLPALVTGESVAQVSSQTLPNLSVIDRVTDTLVLRPLVTMDKGEIIDISRTIGTETFAASMPEYCGVISVKPTTRARLDKVEYVESKFDFAVLERAIAEQVAVDVRELAETIDEGASAEVVEVLPVGAVVVDIRHPDEEELKPLLIDGAEVLKIPFYTLNNALAQLEAGRQYYLYCEKGIMSQLHASHLVDDGHTNIGVFRPAARA</sequence>
<evidence type="ECO:0000313" key="12">
    <source>
        <dbReference type="Proteomes" id="UP001595548"/>
    </source>
</evidence>
<dbReference type="Pfam" id="PF22025">
    <property type="entry name" value="ThiI_fer"/>
    <property type="match status" value="1"/>
</dbReference>
<dbReference type="Proteomes" id="UP001595548">
    <property type="component" value="Unassembled WGS sequence"/>
</dbReference>
<comment type="function">
    <text evidence="9">Catalyzes the ATP-dependent transfer of a sulfur to tRNA to produce 4-thiouridine in position 8 of tRNAs, which functions as a near-UV photosensor. Also catalyzes the transfer of sulfur to the sulfur carrier protein ThiS, forming ThiS-thiocarboxylate. This is a step in the synthesis of thiazole, in the thiamine biosynthesis pathway. The sulfur is donated as persulfide by IscS.</text>
</comment>
<dbReference type="RefSeq" id="WP_382414863.1">
    <property type="nucleotide sequence ID" value="NZ_AP031500.1"/>
</dbReference>
<feature type="binding site" evidence="9">
    <location>
        <position position="304"/>
    </location>
    <ligand>
        <name>ATP</name>
        <dbReference type="ChEBI" id="CHEBI:30616"/>
    </ligand>
</feature>
<dbReference type="InterPro" id="IPR050102">
    <property type="entry name" value="tRNA_sulfurtransferase_ThiI"/>
</dbReference>
<dbReference type="InterPro" id="IPR014729">
    <property type="entry name" value="Rossmann-like_a/b/a_fold"/>
</dbReference>
<dbReference type="InterPro" id="IPR049962">
    <property type="entry name" value="THUMP_ThiI"/>
</dbReference>
<dbReference type="EMBL" id="JBHRTL010000004">
    <property type="protein sequence ID" value="MFC3154558.1"/>
    <property type="molecule type" value="Genomic_DNA"/>
</dbReference>
<evidence type="ECO:0000256" key="8">
    <source>
        <dbReference type="ARBA" id="ARBA00022977"/>
    </source>
</evidence>
<evidence type="ECO:0000256" key="2">
    <source>
        <dbReference type="ARBA" id="ARBA00022490"/>
    </source>
</evidence>
<evidence type="ECO:0000256" key="6">
    <source>
        <dbReference type="ARBA" id="ARBA00022840"/>
    </source>
</evidence>
<keyword evidence="8 9" id="KW-0784">Thiamine biosynthesis</keyword>
<dbReference type="SUPFAM" id="SSF52821">
    <property type="entry name" value="Rhodanese/Cell cycle control phosphatase"/>
    <property type="match status" value="1"/>
</dbReference>
<dbReference type="InterPro" id="IPR036873">
    <property type="entry name" value="Rhodanese-like_dom_sf"/>
</dbReference>
<comment type="catalytic activity">
    <reaction evidence="9">
        <text>[ThiI sulfur-carrier protein]-S-sulfanyl-L-cysteine + a uridine in tRNA + 2 reduced [2Fe-2S]-[ferredoxin] + ATP + H(+) = [ThiI sulfur-carrier protein]-L-cysteine + a 4-thiouridine in tRNA + 2 oxidized [2Fe-2S]-[ferredoxin] + AMP + diphosphate</text>
        <dbReference type="Rhea" id="RHEA:24176"/>
        <dbReference type="Rhea" id="RHEA-COMP:10000"/>
        <dbReference type="Rhea" id="RHEA-COMP:10001"/>
        <dbReference type="Rhea" id="RHEA-COMP:13337"/>
        <dbReference type="Rhea" id="RHEA-COMP:13338"/>
        <dbReference type="Rhea" id="RHEA-COMP:13339"/>
        <dbReference type="Rhea" id="RHEA-COMP:13340"/>
        <dbReference type="ChEBI" id="CHEBI:15378"/>
        <dbReference type="ChEBI" id="CHEBI:29950"/>
        <dbReference type="ChEBI" id="CHEBI:30616"/>
        <dbReference type="ChEBI" id="CHEBI:33019"/>
        <dbReference type="ChEBI" id="CHEBI:33737"/>
        <dbReference type="ChEBI" id="CHEBI:33738"/>
        <dbReference type="ChEBI" id="CHEBI:61963"/>
        <dbReference type="ChEBI" id="CHEBI:65315"/>
        <dbReference type="ChEBI" id="CHEBI:136798"/>
        <dbReference type="ChEBI" id="CHEBI:456215"/>
        <dbReference type="EC" id="2.8.1.4"/>
    </reaction>
</comment>
<accession>A0ABV7HPC0</accession>
<dbReference type="Gene3D" id="3.40.50.620">
    <property type="entry name" value="HUPs"/>
    <property type="match status" value="1"/>
</dbReference>
<dbReference type="InterPro" id="IPR003720">
    <property type="entry name" value="tRNA_STrfase"/>
</dbReference>
<dbReference type="PANTHER" id="PTHR43209:SF1">
    <property type="entry name" value="TRNA SULFURTRANSFERASE"/>
    <property type="match status" value="1"/>
</dbReference>